<dbReference type="PANTHER" id="PTHR10339">
    <property type="entry name" value="ADP-RIBOSYLTRANSFERASE"/>
    <property type="match status" value="1"/>
</dbReference>
<dbReference type="EMBL" id="CAJNOM010000555">
    <property type="protein sequence ID" value="CAF1498665.1"/>
    <property type="molecule type" value="Genomic_DNA"/>
</dbReference>
<keyword evidence="8" id="KW-0843">Virulence</keyword>
<keyword evidence="13" id="KW-1185">Reference proteome</keyword>
<dbReference type="GO" id="GO:0003950">
    <property type="term" value="F:NAD+ poly-ADP-ribosyltransferase activity"/>
    <property type="evidence" value="ECO:0007669"/>
    <property type="project" value="TreeGrafter"/>
</dbReference>
<evidence type="ECO:0000256" key="10">
    <source>
        <dbReference type="RuleBase" id="RU361228"/>
    </source>
</evidence>
<dbReference type="GO" id="GO:0090729">
    <property type="term" value="F:toxin activity"/>
    <property type="evidence" value="ECO:0007669"/>
    <property type="project" value="UniProtKB-KW"/>
</dbReference>
<dbReference type="GO" id="GO:0106274">
    <property type="term" value="F:NAD+-protein-arginine ADP-ribosyltransferase activity"/>
    <property type="evidence" value="ECO:0007669"/>
    <property type="project" value="UniProtKB-EC"/>
</dbReference>
<evidence type="ECO:0000256" key="3">
    <source>
        <dbReference type="ARBA" id="ARBA00022525"/>
    </source>
</evidence>
<dbReference type="AlphaFoldDB" id="A0A814DBN9"/>
<evidence type="ECO:0000313" key="13">
    <source>
        <dbReference type="Proteomes" id="UP000663832"/>
    </source>
</evidence>
<keyword evidence="10" id="KW-0520">NAD</keyword>
<dbReference type="InterPro" id="IPR000768">
    <property type="entry name" value="ART"/>
</dbReference>
<evidence type="ECO:0000256" key="1">
    <source>
        <dbReference type="ARBA" id="ARBA00004613"/>
    </source>
</evidence>
<evidence type="ECO:0000256" key="5">
    <source>
        <dbReference type="ARBA" id="ARBA00022676"/>
    </source>
</evidence>
<reference evidence="11" key="1">
    <citation type="submission" date="2021-02" db="EMBL/GenBank/DDBJ databases">
        <authorList>
            <person name="Nowell W R."/>
        </authorList>
    </citation>
    <scope>NUCLEOTIDE SEQUENCE</scope>
</reference>
<gene>
    <name evidence="11" type="ORF">BJG266_LOCUS13276</name>
    <name evidence="12" type="ORF">QVE165_LOCUS43356</name>
</gene>
<dbReference type="Gene3D" id="3.90.176.10">
    <property type="entry name" value="Toxin ADP-ribosyltransferase, Chain A, domain 1"/>
    <property type="match status" value="1"/>
</dbReference>
<proteinExistence type="inferred from homology"/>
<comment type="catalytic activity">
    <reaction evidence="9 10">
        <text>L-arginyl-[protein] + NAD(+) = N(omega)-(ADP-D-ribosyl)-L-arginyl-[protein] + nicotinamide + H(+)</text>
        <dbReference type="Rhea" id="RHEA:19149"/>
        <dbReference type="Rhea" id="RHEA-COMP:10532"/>
        <dbReference type="Rhea" id="RHEA-COMP:15087"/>
        <dbReference type="ChEBI" id="CHEBI:15378"/>
        <dbReference type="ChEBI" id="CHEBI:17154"/>
        <dbReference type="ChEBI" id="CHEBI:29965"/>
        <dbReference type="ChEBI" id="CHEBI:57540"/>
        <dbReference type="ChEBI" id="CHEBI:142554"/>
        <dbReference type="EC" id="2.4.2.31"/>
    </reaction>
</comment>
<dbReference type="OrthoDB" id="423533at2759"/>
<protein>
    <recommendedName>
        <fullName evidence="10">NAD(P)(+)--arginine ADP-ribosyltransferase</fullName>
        <ecNumber evidence="10">2.4.2.31</ecNumber>
    </recommendedName>
    <alternativeName>
        <fullName evidence="10">Mono(ADP-ribosyl)transferase</fullName>
    </alternativeName>
</protein>
<dbReference type="EC" id="2.4.2.31" evidence="10"/>
<evidence type="ECO:0000256" key="9">
    <source>
        <dbReference type="ARBA" id="ARBA00047597"/>
    </source>
</evidence>
<name>A0A814DBN9_9BILA</name>
<evidence type="ECO:0000313" key="14">
    <source>
        <dbReference type="Proteomes" id="UP000663877"/>
    </source>
</evidence>
<comment type="subcellular location">
    <subcellularLocation>
        <location evidence="1">Secreted</location>
    </subcellularLocation>
</comment>
<dbReference type="Pfam" id="PF01129">
    <property type="entry name" value="ART"/>
    <property type="match status" value="1"/>
</dbReference>
<keyword evidence="3" id="KW-0964">Secreted</keyword>
<dbReference type="GO" id="GO:0016779">
    <property type="term" value="F:nucleotidyltransferase activity"/>
    <property type="evidence" value="ECO:0007669"/>
    <property type="project" value="UniProtKB-KW"/>
</dbReference>
<dbReference type="SUPFAM" id="SSF56399">
    <property type="entry name" value="ADP-ribosylation"/>
    <property type="match status" value="1"/>
</dbReference>
<dbReference type="PANTHER" id="PTHR10339:SF25">
    <property type="entry name" value="SECRETED EXOENZYME S"/>
    <property type="match status" value="1"/>
</dbReference>
<evidence type="ECO:0000256" key="4">
    <source>
        <dbReference type="ARBA" id="ARBA00022656"/>
    </source>
</evidence>
<evidence type="ECO:0000256" key="8">
    <source>
        <dbReference type="ARBA" id="ARBA00023026"/>
    </source>
</evidence>
<sequence>MAQSNRIPSERFLDATSEPQRRLTPIHGYELKPLVPLEEAVRPLESLITNIQGSVWTAIGNCEQPKDGLTPNESAAIYLYTMECMYRQLNTALRNENRDQLVPYFSYLKLFLTALWKLNDFHDLVYRGVKRNISDDFPKGKKFAWWGLSSTTTSLDVLQADTFLGENGPRTLFNIQCFNGKMIQNHSQFPTENEVLLLPCSYFEVMGNMKQGADLRIIHLKQIEPPVVLIQPPSPSMVHHKVSTSTNKQSDTLEHLQNLAQQNDDHLVCGGRRCEKCHGCRDWKNTTSGTCKYVCRGGIRGFFGADPLHGYNNNIPRCFCNHNKK</sequence>
<keyword evidence="5 10" id="KW-0328">Glycosyltransferase</keyword>
<keyword evidence="4" id="KW-0800">Toxin</keyword>
<dbReference type="EMBL" id="CAJNOI010000053">
    <property type="protein sequence ID" value="CAF0952177.1"/>
    <property type="molecule type" value="Genomic_DNA"/>
</dbReference>
<accession>A0A814DBN9</accession>
<evidence type="ECO:0000256" key="6">
    <source>
        <dbReference type="ARBA" id="ARBA00022679"/>
    </source>
</evidence>
<organism evidence="11 14">
    <name type="scientific">Adineta steineri</name>
    <dbReference type="NCBI Taxonomy" id="433720"/>
    <lineage>
        <taxon>Eukaryota</taxon>
        <taxon>Metazoa</taxon>
        <taxon>Spiralia</taxon>
        <taxon>Gnathifera</taxon>
        <taxon>Rotifera</taxon>
        <taxon>Eurotatoria</taxon>
        <taxon>Bdelloidea</taxon>
        <taxon>Adinetida</taxon>
        <taxon>Adinetidae</taxon>
        <taxon>Adineta</taxon>
    </lineage>
</organism>
<dbReference type="PROSITE" id="PS51996">
    <property type="entry name" value="TR_MART"/>
    <property type="match status" value="1"/>
</dbReference>
<dbReference type="GO" id="GO:0005576">
    <property type="term" value="C:extracellular region"/>
    <property type="evidence" value="ECO:0007669"/>
    <property type="project" value="UniProtKB-SubCell"/>
</dbReference>
<dbReference type="Proteomes" id="UP000663832">
    <property type="component" value="Unassembled WGS sequence"/>
</dbReference>
<evidence type="ECO:0000313" key="12">
    <source>
        <dbReference type="EMBL" id="CAF1498665.1"/>
    </source>
</evidence>
<evidence type="ECO:0000313" key="11">
    <source>
        <dbReference type="EMBL" id="CAF0952177.1"/>
    </source>
</evidence>
<comment type="similarity">
    <text evidence="2 10">Belongs to the Arg-specific ADP-ribosyltransferase family.</text>
</comment>
<evidence type="ECO:0000256" key="2">
    <source>
        <dbReference type="ARBA" id="ARBA00009558"/>
    </source>
</evidence>
<dbReference type="InterPro" id="IPR050999">
    <property type="entry name" value="ADP-ribosyltransferase_ARG"/>
</dbReference>
<dbReference type="Proteomes" id="UP000663877">
    <property type="component" value="Unassembled WGS sequence"/>
</dbReference>
<keyword evidence="10" id="KW-0521">NADP</keyword>
<keyword evidence="6 10" id="KW-0808">Transferase</keyword>
<comment type="caution">
    <text evidence="11">The sequence shown here is derived from an EMBL/GenBank/DDBJ whole genome shotgun (WGS) entry which is preliminary data.</text>
</comment>
<keyword evidence="7" id="KW-0548">Nucleotidyltransferase</keyword>
<evidence type="ECO:0000256" key="7">
    <source>
        <dbReference type="ARBA" id="ARBA00022695"/>
    </source>
</evidence>